<feature type="non-terminal residue" evidence="2">
    <location>
        <position position="1"/>
    </location>
</feature>
<feature type="non-terminal residue" evidence="2">
    <location>
        <position position="119"/>
    </location>
</feature>
<keyword evidence="3" id="KW-1185">Reference proteome</keyword>
<feature type="signal peptide" evidence="1">
    <location>
        <begin position="1"/>
        <end position="24"/>
    </location>
</feature>
<feature type="chain" id="PRO_5026306640" evidence="1">
    <location>
        <begin position="25"/>
        <end position="119"/>
    </location>
</feature>
<evidence type="ECO:0000313" key="3">
    <source>
        <dbReference type="Proteomes" id="UP000475037"/>
    </source>
</evidence>
<gene>
    <name evidence="2" type="primary">Pol_502</name>
    <name evidence="2" type="ORF">FOF47_R07209</name>
</gene>
<protein>
    <submittedName>
        <fullName evidence="2">LORF2 protein</fullName>
    </submittedName>
</protein>
<organism evidence="2 3">
    <name type="scientific">Crocuta crocuta</name>
    <name type="common">Spotted hyena</name>
    <dbReference type="NCBI Taxonomy" id="9678"/>
    <lineage>
        <taxon>Eukaryota</taxon>
        <taxon>Metazoa</taxon>
        <taxon>Chordata</taxon>
        <taxon>Craniata</taxon>
        <taxon>Vertebrata</taxon>
        <taxon>Euteleostomi</taxon>
        <taxon>Mammalia</taxon>
        <taxon>Eutheria</taxon>
        <taxon>Laurasiatheria</taxon>
        <taxon>Carnivora</taxon>
        <taxon>Feliformia</taxon>
        <taxon>Hyaenidae</taxon>
        <taxon>Crocuta</taxon>
    </lineage>
</organism>
<sequence>ECKIALPLLKIVWLFLTKLNILLSYDPAITLLGIYPKEVNSYIHTETYTQMFIAALAIIAESQKQPKMWEQLKCSLTGGWIDKMWCIHTKECYSALERNEILTHATWVKSKDVILSEIN</sequence>
<proteinExistence type="predicted"/>
<accession>A0A6G1AF69</accession>
<reference evidence="2 3" key="1">
    <citation type="submission" date="2019-11" db="EMBL/GenBank/DDBJ databases">
        <authorList>
            <person name="Yang C."/>
            <person name="Li F."/>
        </authorList>
    </citation>
    <scope>NUCLEOTIDE SEQUENCE [LARGE SCALE GENOMIC DNA]</scope>
    <source>
        <strain evidence="2">KB4526</strain>
        <tissue evidence="2">Muscle</tissue>
    </source>
</reference>
<keyword evidence="1" id="KW-0732">Signal</keyword>
<dbReference type="EMBL" id="VOAJ01005505">
    <property type="protein sequence ID" value="KAF0874406.1"/>
    <property type="molecule type" value="Genomic_DNA"/>
</dbReference>
<dbReference type="AlphaFoldDB" id="A0A6G1AF69"/>
<comment type="caution">
    <text evidence="2">The sequence shown here is derived from an EMBL/GenBank/DDBJ whole genome shotgun (WGS) entry which is preliminary data.</text>
</comment>
<name>A0A6G1AF69_CROCR</name>
<evidence type="ECO:0000313" key="2">
    <source>
        <dbReference type="EMBL" id="KAF0874406.1"/>
    </source>
</evidence>
<dbReference type="Proteomes" id="UP000475037">
    <property type="component" value="Unassembled WGS sequence"/>
</dbReference>
<evidence type="ECO:0000256" key="1">
    <source>
        <dbReference type="SAM" id="SignalP"/>
    </source>
</evidence>